<feature type="domain" description="Phasin" evidence="1">
    <location>
        <begin position="29"/>
        <end position="125"/>
    </location>
</feature>
<organism evidence="2 3">
    <name type="scientific">Candidatus Sedimenticola endophacoides</name>
    <dbReference type="NCBI Taxonomy" id="2548426"/>
    <lineage>
        <taxon>Bacteria</taxon>
        <taxon>Pseudomonadati</taxon>
        <taxon>Pseudomonadota</taxon>
        <taxon>Gammaproteobacteria</taxon>
        <taxon>Chromatiales</taxon>
        <taxon>Sedimenticolaceae</taxon>
        <taxon>Sedimenticola</taxon>
    </lineage>
</organism>
<dbReference type="InterPro" id="IPR018968">
    <property type="entry name" value="Phasin"/>
</dbReference>
<protein>
    <recommendedName>
        <fullName evidence="1">Phasin domain-containing protein</fullName>
    </recommendedName>
</protein>
<proteinExistence type="predicted"/>
<gene>
    <name evidence="2" type="ORF">C3L24_06105</name>
</gene>
<dbReference type="EMBL" id="PQCO01000179">
    <property type="protein sequence ID" value="PUE02471.1"/>
    <property type="molecule type" value="Genomic_DNA"/>
</dbReference>
<evidence type="ECO:0000313" key="3">
    <source>
        <dbReference type="Proteomes" id="UP000250928"/>
    </source>
</evidence>
<evidence type="ECO:0000313" key="2">
    <source>
        <dbReference type="EMBL" id="PUE02471.1"/>
    </source>
</evidence>
<evidence type="ECO:0000259" key="1">
    <source>
        <dbReference type="Pfam" id="PF09361"/>
    </source>
</evidence>
<accession>A0A6N4DW77</accession>
<reference evidence="2 3" key="1">
    <citation type="submission" date="2018-01" db="EMBL/GenBank/DDBJ databases">
        <title>Novel co-symbiosis in the lucinid bivalve Phacoides pectinatus.</title>
        <authorList>
            <person name="Lim S.J."/>
            <person name="Davis B.G."/>
            <person name="Gill D.E."/>
            <person name="Engel A.S."/>
            <person name="Anderson L.C."/>
            <person name="Campbell B.J."/>
        </authorList>
    </citation>
    <scope>NUCLEOTIDE SEQUENCE [LARGE SCALE GENOMIC DNA]</scope>
    <source>
        <strain evidence="2">N3_P5</strain>
    </source>
</reference>
<sequence length="141" mass="15672">MLHCNIGAMHNSTMENAMMNTMNLDMLKEFGNGGYAQARALGELNLRTWERLFEKQMETFGLLIDNANAQIELASEAREVSDMKAMVEGQGELNRKLAEALTSKGRETLELANTSRNEYKAWMEEGMGIFTKLAGSATKAS</sequence>
<name>A0A6N4DW77_9GAMM</name>
<dbReference type="AlphaFoldDB" id="A0A6N4DW77"/>
<comment type="caution">
    <text evidence="2">The sequence shown here is derived from an EMBL/GenBank/DDBJ whole genome shotgun (WGS) entry which is preliminary data.</text>
</comment>
<dbReference type="Proteomes" id="UP000250928">
    <property type="component" value="Unassembled WGS sequence"/>
</dbReference>
<dbReference type="Pfam" id="PF09361">
    <property type="entry name" value="Phasin_2"/>
    <property type="match status" value="1"/>
</dbReference>